<evidence type="ECO:0000313" key="2">
    <source>
        <dbReference type="Proteomes" id="UP001165960"/>
    </source>
</evidence>
<reference evidence="1" key="1">
    <citation type="submission" date="2022-04" db="EMBL/GenBank/DDBJ databases">
        <title>Genome of the entomopathogenic fungus Entomophthora muscae.</title>
        <authorList>
            <person name="Elya C."/>
            <person name="Lovett B.R."/>
            <person name="Lee E."/>
            <person name="Macias A.M."/>
            <person name="Hajek A.E."/>
            <person name="De Bivort B.L."/>
            <person name="Kasson M.T."/>
            <person name="De Fine Licht H.H."/>
            <person name="Stajich J.E."/>
        </authorList>
    </citation>
    <scope>NUCLEOTIDE SEQUENCE</scope>
    <source>
        <strain evidence="1">Berkeley</strain>
    </source>
</reference>
<gene>
    <name evidence="1" type="ORF">DSO57_1014358</name>
</gene>
<protein>
    <submittedName>
        <fullName evidence="1">Uncharacterized protein</fullName>
    </submittedName>
</protein>
<comment type="caution">
    <text evidence="1">The sequence shown here is derived from an EMBL/GenBank/DDBJ whole genome shotgun (WGS) entry which is preliminary data.</text>
</comment>
<organism evidence="1 2">
    <name type="scientific">Entomophthora muscae</name>
    <dbReference type="NCBI Taxonomy" id="34485"/>
    <lineage>
        <taxon>Eukaryota</taxon>
        <taxon>Fungi</taxon>
        <taxon>Fungi incertae sedis</taxon>
        <taxon>Zoopagomycota</taxon>
        <taxon>Entomophthoromycotina</taxon>
        <taxon>Entomophthoromycetes</taxon>
        <taxon>Entomophthorales</taxon>
        <taxon>Entomophthoraceae</taxon>
        <taxon>Entomophthora</taxon>
    </lineage>
</organism>
<dbReference type="Proteomes" id="UP001165960">
    <property type="component" value="Unassembled WGS sequence"/>
</dbReference>
<name>A0ACC2U3N7_9FUNG</name>
<sequence length="188" mass="21072">MEQQKWATQEIRAAGHTCWSYPINYADIHLEDVCLYNFGSILRRLKPATYNKLCTQIDKVQKGPPPPPTPVHLFFQASICDGRRLQAIEAISSCCPFPVNKPCLPNPHQAICLPTLTPKPPPIPSPLSLMLSISQAQMKAIVEQLVFLLVCSKLQIDVSLANVLYLILCQSTTDYNRIDMPFPKEQAL</sequence>
<accession>A0ACC2U3N7</accession>
<evidence type="ECO:0000313" key="1">
    <source>
        <dbReference type="EMBL" id="KAJ9081468.1"/>
    </source>
</evidence>
<dbReference type="EMBL" id="QTSX02001475">
    <property type="protein sequence ID" value="KAJ9081468.1"/>
    <property type="molecule type" value="Genomic_DNA"/>
</dbReference>
<keyword evidence="2" id="KW-1185">Reference proteome</keyword>
<proteinExistence type="predicted"/>